<evidence type="ECO:0000313" key="2">
    <source>
        <dbReference type="Proteomes" id="UP000010932"/>
    </source>
</evidence>
<dbReference type="Proteomes" id="UP000010932">
    <property type="component" value="Unassembled WGS sequence"/>
</dbReference>
<sequence length="45" mass="5515">MTVSFLEETRPEEITHFIYYFYGFDNSSLSYHPEKCCRYNLKRAK</sequence>
<protein>
    <submittedName>
        <fullName evidence="1">Uncharacterized protein</fullName>
    </submittedName>
</protein>
<reference evidence="1 2" key="1">
    <citation type="journal article" date="2013" name="Genome Announc.">
        <title>Whole-Genome Sequence of Microcystis aeruginosa TAIHU98, a Nontoxic Bloom-Forming Strain Isolated from Taihu Lake, China.</title>
        <authorList>
            <person name="Yang C."/>
            <person name="Zhang W."/>
            <person name="Ren M."/>
            <person name="Song L."/>
            <person name="Li T."/>
            <person name="Zhao J."/>
        </authorList>
    </citation>
    <scope>NUCLEOTIDE SEQUENCE [LARGE SCALE GENOMIC DNA]</scope>
    <source>
        <strain evidence="1 2">TAIHU98</strain>
    </source>
</reference>
<organism evidence="1 2">
    <name type="scientific">Microcystis aeruginosa TAIHU98</name>
    <dbReference type="NCBI Taxonomy" id="1134457"/>
    <lineage>
        <taxon>Bacteria</taxon>
        <taxon>Bacillati</taxon>
        <taxon>Cyanobacteriota</taxon>
        <taxon>Cyanophyceae</taxon>
        <taxon>Oscillatoriophycideae</taxon>
        <taxon>Chroococcales</taxon>
        <taxon>Microcystaceae</taxon>
        <taxon>Microcystis</taxon>
    </lineage>
</organism>
<name>L7EEN4_MICAE</name>
<gene>
    <name evidence="1" type="ORF">O53_1765</name>
</gene>
<proteinExistence type="predicted"/>
<comment type="caution">
    <text evidence="1">The sequence shown here is derived from an EMBL/GenBank/DDBJ whole genome shotgun (WGS) entry which is preliminary data.</text>
</comment>
<accession>L7EEN4</accession>
<evidence type="ECO:0000313" key="1">
    <source>
        <dbReference type="EMBL" id="ELP57153.1"/>
    </source>
</evidence>
<dbReference type="AlphaFoldDB" id="L7EEN4"/>
<dbReference type="EMBL" id="ANKQ01000001">
    <property type="protein sequence ID" value="ELP57153.1"/>
    <property type="molecule type" value="Genomic_DNA"/>
</dbReference>